<dbReference type="GO" id="GO:0009279">
    <property type="term" value="C:cell outer membrane"/>
    <property type="evidence" value="ECO:0007669"/>
    <property type="project" value="UniProtKB-SubCell"/>
</dbReference>
<keyword evidence="3" id="KW-1134">Transmembrane beta strand</keyword>
<dbReference type="InterPro" id="IPR039426">
    <property type="entry name" value="TonB-dep_rcpt-like"/>
</dbReference>
<dbReference type="InterPro" id="IPR037066">
    <property type="entry name" value="Plug_dom_sf"/>
</dbReference>
<keyword evidence="6" id="KW-0998">Cell outer membrane</keyword>
<evidence type="ECO:0000256" key="5">
    <source>
        <dbReference type="ARBA" id="ARBA00023136"/>
    </source>
</evidence>
<keyword evidence="8" id="KW-0614">Plasmid</keyword>
<dbReference type="SUPFAM" id="SSF56935">
    <property type="entry name" value="Porins"/>
    <property type="match status" value="1"/>
</dbReference>
<keyword evidence="4" id="KW-0812">Transmembrane</keyword>
<evidence type="ECO:0000256" key="3">
    <source>
        <dbReference type="ARBA" id="ARBA00022452"/>
    </source>
</evidence>
<dbReference type="KEGG" id="bbet:F8237_35245"/>
<dbReference type="Gene3D" id="2.40.170.20">
    <property type="entry name" value="TonB-dependent receptor, beta-barrel domain"/>
    <property type="match status" value="1"/>
</dbReference>
<evidence type="ECO:0000256" key="2">
    <source>
        <dbReference type="ARBA" id="ARBA00022448"/>
    </source>
</evidence>
<accession>A0A5P6PH10</accession>
<proteinExistence type="predicted"/>
<evidence type="ECO:0000259" key="7">
    <source>
        <dbReference type="Pfam" id="PF07715"/>
    </source>
</evidence>
<feature type="domain" description="TonB-dependent receptor plug" evidence="7">
    <location>
        <begin position="25"/>
        <end position="113"/>
    </location>
</feature>
<gene>
    <name evidence="8" type="ORF">F8237_35245</name>
</gene>
<evidence type="ECO:0000313" key="9">
    <source>
        <dbReference type="Proteomes" id="UP000325641"/>
    </source>
</evidence>
<dbReference type="PANTHER" id="PTHR32552">
    <property type="entry name" value="FERRICHROME IRON RECEPTOR-RELATED"/>
    <property type="match status" value="1"/>
</dbReference>
<dbReference type="Proteomes" id="UP000325641">
    <property type="component" value="Plasmid pBbPL7HG1"/>
</dbReference>
<evidence type="ECO:0000313" key="8">
    <source>
        <dbReference type="EMBL" id="QFI77565.1"/>
    </source>
</evidence>
<evidence type="ECO:0000256" key="6">
    <source>
        <dbReference type="ARBA" id="ARBA00023237"/>
    </source>
</evidence>
<dbReference type="InterPro" id="IPR036942">
    <property type="entry name" value="Beta-barrel_TonB_sf"/>
</dbReference>
<sequence length="291" mass="31369">MSGYDLRSLNVIASASGARPGADRNRYTSKLIADQQARTIADVLNNDASARVGWSLAAGSGYLEFSMRRFLVNSSDLTFNGLAGVTPIAGFPPESLERIEALKGPSAMLNGASLHGSLGGAINAVPKRALDTPVTQLTATYDSRSQLGTHIDFGRRFGDAKEFGMRFNGVYRNGGTPLDRQCALALDYCGERFRMSVDLGYHDQTRDQPLNKMSVRPGFSIPAPPAPGSNFQQPWGYMGITDRYGIVRAEYGLAPSWTVFAAIGRRTSQSETLDSISSLINARGDIAQTFA</sequence>
<name>A0A5P6PH10_9BRAD</name>
<reference evidence="9" key="1">
    <citation type="submission" date="2019-10" db="EMBL/GenBank/DDBJ databases">
        <title>Complete Genome Sequence of Bradyrhizobium betae type strain PL7HG1T.</title>
        <authorList>
            <person name="Bromfield E.S.P."/>
            <person name="Cloutier S."/>
        </authorList>
    </citation>
    <scope>NUCLEOTIDE SEQUENCE [LARGE SCALE GENOMIC DNA]</scope>
    <source>
        <strain evidence="9">PL7HG1</strain>
        <plasmid evidence="9">pbbpl7hg1</plasmid>
    </source>
</reference>
<dbReference type="GO" id="GO:0015344">
    <property type="term" value="F:siderophore uptake transmembrane transporter activity"/>
    <property type="evidence" value="ECO:0007669"/>
    <property type="project" value="TreeGrafter"/>
</dbReference>
<evidence type="ECO:0000256" key="4">
    <source>
        <dbReference type="ARBA" id="ARBA00022692"/>
    </source>
</evidence>
<geneLocation type="plasmid" evidence="9">
    <name>pbbpl7hg1</name>
</geneLocation>
<protein>
    <submittedName>
        <fullName evidence="8">TonB-dependent receptor plug domain-containing protein</fullName>
    </submittedName>
</protein>
<dbReference type="EMBL" id="CP044544">
    <property type="protein sequence ID" value="QFI77565.1"/>
    <property type="molecule type" value="Genomic_DNA"/>
</dbReference>
<keyword evidence="2" id="KW-0813">Transport</keyword>
<dbReference type="Gene3D" id="2.170.130.10">
    <property type="entry name" value="TonB-dependent receptor, plug domain"/>
    <property type="match status" value="1"/>
</dbReference>
<dbReference type="Pfam" id="PF07715">
    <property type="entry name" value="Plug"/>
    <property type="match status" value="1"/>
</dbReference>
<evidence type="ECO:0000256" key="1">
    <source>
        <dbReference type="ARBA" id="ARBA00004571"/>
    </source>
</evidence>
<dbReference type="AlphaFoldDB" id="A0A5P6PH10"/>
<dbReference type="InterPro" id="IPR012910">
    <property type="entry name" value="Plug_dom"/>
</dbReference>
<keyword evidence="8" id="KW-0675">Receptor</keyword>
<dbReference type="OrthoDB" id="9760333at2"/>
<comment type="subcellular location">
    <subcellularLocation>
        <location evidence="1">Cell outer membrane</location>
        <topology evidence="1">Multi-pass membrane protein</topology>
    </subcellularLocation>
</comment>
<keyword evidence="5" id="KW-0472">Membrane</keyword>
<organism evidence="8 9">
    <name type="scientific">Bradyrhizobium betae</name>
    <dbReference type="NCBI Taxonomy" id="244734"/>
    <lineage>
        <taxon>Bacteria</taxon>
        <taxon>Pseudomonadati</taxon>
        <taxon>Pseudomonadota</taxon>
        <taxon>Alphaproteobacteria</taxon>
        <taxon>Hyphomicrobiales</taxon>
        <taxon>Nitrobacteraceae</taxon>
        <taxon>Bradyrhizobium</taxon>
    </lineage>
</organism>
<dbReference type="PANTHER" id="PTHR32552:SF82">
    <property type="entry name" value="FCUA PROTEIN"/>
    <property type="match status" value="1"/>
</dbReference>